<feature type="non-terminal residue" evidence="1">
    <location>
        <position position="1"/>
    </location>
</feature>
<sequence>KKLTDELVLAKELNKVKNCLIGRTALQMETSDDLANWYAQQAILFKEQGVETHILSPKEYYKKVKQVASVDIRRVAREIFANNKLNLAIIGPYEGKEKKMIEAILKFQ</sequence>
<name>A0A2M8ADK3_9BACT</name>
<accession>A0A2M8ADK3</accession>
<proteinExistence type="predicted"/>
<dbReference type="AlphaFoldDB" id="A0A2M8ADK3"/>
<evidence type="ECO:0000313" key="1">
    <source>
        <dbReference type="EMBL" id="PJB15639.1"/>
    </source>
</evidence>
<protein>
    <recommendedName>
        <fullName evidence="3">Insulinase family protein</fullName>
    </recommendedName>
</protein>
<dbReference type="Proteomes" id="UP000230611">
    <property type="component" value="Unassembled WGS sequence"/>
</dbReference>
<dbReference type="GO" id="GO:0046872">
    <property type="term" value="F:metal ion binding"/>
    <property type="evidence" value="ECO:0007669"/>
    <property type="project" value="InterPro"/>
</dbReference>
<comment type="caution">
    <text evidence="1">The sequence shown here is derived from an EMBL/GenBank/DDBJ whole genome shotgun (WGS) entry which is preliminary data.</text>
</comment>
<reference evidence="2" key="1">
    <citation type="submission" date="2017-09" db="EMBL/GenBank/DDBJ databases">
        <title>Depth-based differentiation of microbial function through sediment-hosted aquifers and enrichment of novel symbionts in the deep terrestrial subsurface.</title>
        <authorList>
            <person name="Probst A.J."/>
            <person name="Ladd B."/>
            <person name="Jarett J.K."/>
            <person name="Geller-Mcgrath D.E."/>
            <person name="Sieber C.M.K."/>
            <person name="Emerson J.B."/>
            <person name="Anantharaman K."/>
            <person name="Thomas B.C."/>
            <person name="Malmstrom R."/>
            <person name="Stieglmeier M."/>
            <person name="Klingl A."/>
            <person name="Woyke T."/>
            <person name="Ryan C.M."/>
            <person name="Banfield J.F."/>
        </authorList>
    </citation>
    <scope>NUCLEOTIDE SEQUENCE [LARGE SCALE GENOMIC DNA]</scope>
</reference>
<dbReference type="Gene3D" id="3.30.830.10">
    <property type="entry name" value="Metalloenzyme, LuxS/M16 peptidase-like"/>
    <property type="match status" value="1"/>
</dbReference>
<dbReference type="EMBL" id="PFUO01000156">
    <property type="protein sequence ID" value="PJB15639.1"/>
    <property type="molecule type" value="Genomic_DNA"/>
</dbReference>
<dbReference type="InterPro" id="IPR011249">
    <property type="entry name" value="Metalloenz_LuxS/M16"/>
</dbReference>
<organism evidence="1 2">
    <name type="scientific">Candidatus Falkowbacteria bacterium CG_4_9_14_3_um_filter_38_19</name>
    <dbReference type="NCBI Taxonomy" id="1974559"/>
    <lineage>
        <taxon>Bacteria</taxon>
        <taxon>Candidatus Falkowiibacteriota</taxon>
    </lineage>
</organism>
<gene>
    <name evidence="1" type="ORF">CO116_03435</name>
</gene>
<evidence type="ECO:0008006" key="3">
    <source>
        <dbReference type="Google" id="ProtNLM"/>
    </source>
</evidence>
<dbReference type="SUPFAM" id="SSF63411">
    <property type="entry name" value="LuxS/MPP-like metallohydrolase"/>
    <property type="match status" value="1"/>
</dbReference>
<evidence type="ECO:0000313" key="2">
    <source>
        <dbReference type="Proteomes" id="UP000230611"/>
    </source>
</evidence>